<evidence type="ECO:0000313" key="2">
    <source>
        <dbReference type="Proteomes" id="UP000051757"/>
    </source>
</evidence>
<gene>
    <name evidence="1" type="ORF">ARC23_16485</name>
</gene>
<name>A0A0R0B4R4_9GAMM</name>
<sequence length="77" mass="8576">MAQLLRDSARIEGEVLYPLLAVLLEAHLDHGHDDCRGNASIRDGLDNLEVLLALDIERMGLRRSPKTPCTTLPRSRS</sequence>
<proteinExistence type="predicted"/>
<dbReference type="EMBL" id="LLXV01000057">
    <property type="protein sequence ID" value="KRG48436.1"/>
    <property type="molecule type" value="Genomic_DNA"/>
</dbReference>
<dbReference type="AlphaFoldDB" id="A0A0R0B4R4"/>
<organism evidence="1 2">
    <name type="scientific">Stenotrophomonas beteli</name>
    <dbReference type="NCBI Taxonomy" id="3384461"/>
    <lineage>
        <taxon>Bacteria</taxon>
        <taxon>Pseudomonadati</taxon>
        <taxon>Pseudomonadota</taxon>
        <taxon>Gammaproteobacteria</taxon>
        <taxon>Lysobacterales</taxon>
        <taxon>Lysobacteraceae</taxon>
        <taxon>Stenotrophomonas</taxon>
        <taxon>Stenotrophomonas maltophilia group</taxon>
    </lineage>
</organism>
<protein>
    <submittedName>
        <fullName evidence="1">Uncharacterized protein</fullName>
    </submittedName>
</protein>
<reference evidence="1 2" key="1">
    <citation type="journal article" date="2016" name="Front. Microbiol.">
        <title>Genome Sequence of Type Strains of Genus Stenotrophomonas.</title>
        <authorList>
            <person name="Patil P.P."/>
            <person name="Midha S."/>
            <person name="Kumar S."/>
            <person name="Patil P.B."/>
        </authorList>
    </citation>
    <scope>NUCLEOTIDE SEQUENCE [LARGE SCALE GENOMIC DNA]</scope>
    <source>
        <strain evidence="1 2">LMG 978</strain>
    </source>
</reference>
<accession>A0A0R0B4R4</accession>
<keyword evidence="2" id="KW-1185">Reference proteome</keyword>
<dbReference type="Proteomes" id="UP000051757">
    <property type="component" value="Unassembled WGS sequence"/>
</dbReference>
<evidence type="ECO:0000313" key="1">
    <source>
        <dbReference type="EMBL" id="KRG48436.1"/>
    </source>
</evidence>
<comment type="caution">
    <text evidence="1">The sequence shown here is derived from an EMBL/GenBank/DDBJ whole genome shotgun (WGS) entry which is preliminary data.</text>
</comment>